<dbReference type="Proteomes" id="UP000326241">
    <property type="component" value="Unassembled WGS sequence"/>
</dbReference>
<name>A0A5E6QE80_PSEFL</name>
<dbReference type="GO" id="GO:0016887">
    <property type="term" value="F:ATP hydrolysis activity"/>
    <property type="evidence" value="ECO:0007669"/>
    <property type="project" value="InterPro"/>
</dbReference>
<dbReference type="AlphaFoldDB" id="A0A5E6QE80"/>
<dbReference type="InterPro" id="IPR051396">
    <property type="entry name" value="Bact_Antivir_Def_Nuclease"/>
</dbReference>
<reference evidence="2 3" key="1">
    <citation type="submission" date="2019-09" db="EMBL/GenBank/DDBJ databases">
        <authorList>
            <person name="Chandra G."/>
            <person name="Truman W A."/>
        </authorList>
    </citation>
    <scope>NUCLEOTIDE SEQUENCE [LARGE SCALE GENOMIC DNA]</scope>
    <source>
        <strain evidence="2">PS624</strain>
    </source>
</reference>
<dbReference type="Pfam" id="PF13304">
    <property type="entry name" value="AAA_21"/>
    <property type="match status" value="1"/>
</dbReference>
<dbReference type="InterPro" id="IPR003959">
    <property type="entry name" value="ATPase_AAA_core"/>
</dbReference>
<proteinExistence type="predicted"/>
<dbReference type="PANTHER" id="PTHR43581">
    <property type="entry name" value="ATP/GTP PHOSPHATASE"/>
    <property type="match status" value="1"/>
</dbReference>
<dbReference type="SUPFAM" id="SSF52540">
    <property type="entry name" value="P-loop containing nucleoside triphosphate hydrolases"/>
    <property type="match status" value="1"/>
</dbReference>
<dbReference type="Gene3D" id="3.40.50.300">
    <property type="entry name" value="P-loop containing nucleotide triphosphate hydrolases"/>
    <property type="match status" value="2"/>
</dbReference>
<evidence type="ECO:0000259" key="1">
    <source>
        <dbReference type="Pfam" id="PF13304"/>
    </source>
</evidence>
<protein>
    <recommendedName>
        <fullName evidence="1">ATPase AAA-type core domain-containing protein</fullName>
    </recommendedName>
</protein>
<accession>A0A5E6QE80</accession>
<evidence type="ECO:0000313" key="2">
    <source>
        <dbReference type="EMBL" id="VVM54251.1"/>
    </source>
</evidence>
<evidence type="ECO:0000313" key="3">
    <source>
        <dbReference type="Proteomes" id="UP000326241"/>
    </source>
</evidence>
<dbReference type="RefSeq" id="WP_150774213.1">
    <property type="nucleotide sequence ID" value="NZ_CABVGZ010000006.1"/>
</dbReference>
<gene>
    <name evidence="2" type="ORF">PS624_00947</name>
</gene>
<dbReference type="InterPro" id="IPR027417">
    <property type="entry name" value="P-loop_NTPase"/>
</dbReference>
<dbReference type="GO" id="GO:0005524">
    <property type="term" value="F:ATP binding"/>
    <property type="evidence" value="ECO:0007669"/>
    <property type="project" value="InterPro"/>
</dbReference>
<organism evidence="2 3">
    <name type="scientific">Pseudomonas fluorescens</name>
    <dbReference type="NCBI Taxonomy" id="294"/>
    <lineage>
        <taxon>Bacteria</taxon>
        <taxon>Pseudomonadati</taxon>
        <taxon>Pseudomonadota</taxon>
        <taxon>Gammaproteobacteria</taxon>
        <taxon>Pseudomonadales</taxon>
        <taxon>Pseudomonadaceae</taxon>
        <taxon>Pseudomonas</taxon>
    </lineage>
</organism>
<dbReference type="EMBL" id="CABVGZ010000006">
    <property type="protein sequence ID" value="VVM54251.1"/>
    <property type="molecule type" value="Genomic_DNA"/>
</dbReference>
<dbReference type="PANTHER" id="PTHR43581:SF2">
    <property type="entry name" value="EXCINUCLEASE ATPASE SUBUNIT"/>
    <property type="match status" value="1"/>
</dbReference>
<sequence>MKLQSISYRGIRALNASVIPYKAKIPEGTLNFVVPFARFGVGDVNVFIGENGSGKSSIIDMIRASAVPGILATLVRENPIRYCPPAYCLTFNNGHRAIYKFRFVPFDRSLPIDFAGCETYFDRGSSFGRTAQDLHKYDPAKHRKLPPPFLSEDQLHYRHCGQVTPVIDKHCVEELNRVRSDLAGLADRSKDFDDTELRYVDENSLIDCGDGTVNVCLGDDSDVFNRILVQWFPSGWQSYAATAAWLATRPKYSICLIEEPEVHLHPKLQRLLLRRLLAIAEQNVLQLFISTHSAALINSLGAIADRKVSVKLFQTTNGFVEPALDLAPTLEALGYKASDILQSNCVIWVEGPSDRIYLNYWIKGHNIDLVEGVHYTIMFYGGRLFSHVSGAEASEEAPEDGEAVDDFISLRRINRHSAIVFDSDKASANTPLSETKRRLQKEFGSQAWVTMGREIENYLDEGLLFSSIQAAHKHATNMLQTGQWANLLKYEIAPESNEVSQKPRTATKVKVARDYVRTNPEVDFSQLDLHERITHLCNFITRSNHYEI</sequence>
<feature type="domain" description="ATPase AAA-type core" evidence="1">
    <location>
        <begin position="230"/>
        <end position="298"/>
    </location>
</feature>